<accession>A0A2I1G7V8</accession>
<proteinExistence type="predicted"/>
<dbReference type="EMBL" id="LLXI01000211">
    <property type="protein sequence ID" value="PKY42692.1"/>
    <property type="molecule type" value="Genomic_DNA"/>
</dbReference>
<organism evidence="1 2">
    <name type="scientific">Rhizophagus irregularis</name>
    <dbReference type="NCBI Taxonomy" id="588596"/>
    <lineage>
        <taxon>Eukaryota</taxon>
        <taxon>Fungi</taxon>
        <taxon>Fungi incertae sedis</taxon>
        <taxon>Mucoromycota</taxon>
        <taxon>Glomeromycotina</taxon>
        <taxon>Glomeromycetes</taxon>
        <taxon>Glomerales</taxon>
        <taxon>Glomeraceae</taxon>
        <taxon>Rhizophagus</taxon>
    </lineage>
</organism>
<dbReference type="Proteomes" id="UP000234323">
    <property type="component" value="Unassembled WGS sequence"/>
</dbReference>
<reference evidence="1 2" key="1">
    <citation type="submission" date="2015-10" db="EMBL/GenBank/DDBJ databases">
        <title>Genome analyses suggest a sexual origin of heterokaryosis in a supposedly ancient asexual fungus.</title>
        <authorList>
            <person name="Ropars J."/>
            <person name="Sedzielewska K."/>
            <person name="Noel J."/>
            <person name="Charron P."/>
            <person name="Farinelli L."/>
            <person name="Marton T."/>
            <person name="Kruger M."/>
            <person name="Pelin A."/>
            <person name="Brachmann A."/>
            <person name="Corradi N."/>
        </authorList>
    </citation>
    <scope>NUCLEOTIDE SEQUENCE [LARGE SCALE GENOMIC DNA]</scope>
    <source>
        <strain evidence="1 2">A4</strain>
    </source>
</reference>
<sequence>MKIKLKKYKTIEIIDNNLNSEESFKSFNIFIITNNSFNEKVVRKAITSTLPIGSFEAQVEFPNQIKAISANIEIEHGIEDEFKDYKINYKDDMVFHE</sequence>
<comment type="caution">
    <text evidence="1">The sequence shown here is derived from an EMBL/GenBank/DDBJ whole genome shotgun (WGS) entry which is preliminary data.</text>
</comment>
<keyword evidence="2" id="KW-1185">Reference proteome</keyword>
<dbReference type="VEuPathDB" id="FungiDB:RhiirA1_465728"/>
<dbReference type="AlphaFoldDB" id="A0A2I1G7V8"/>
<evidence type="ECO:0000313" key="2">
    <source>
        <dbReference type="Proteomes" id="UP000234323"/>
    </source>
</evidence>
<name>A0A2I1G7V8_9GLOM</name>
<evidence type="ECO:0000313" key="1">
    <source>
        <dbReference type="EMBL" id="PKY42692.1"/>
    </source>
</evidence>
<gene>
    <name evidence="1" type="ORF">RhiirA4_456541</name>
</gene>
<protein>
    <submittedName>
        <fullName evidence="1">Uncharacterized protein</fullName>
    </submittedName>
</protein>